<evidence type="ECO:0000256" key="5">
    <source>
        <dbReference type="ARBA" id="ARBA00013257"/>
    </source>
</evidence>
<evidence type="ECO:0000256" key="14">
    <source>
        <dbReference type="RuleBase" id="RU003693"/>
    </source>
</evidence>
<evidence type="ECO:0000256" key="15">
    <source>
        <dbReference type="RuleBase" id="RU910713"/>
    </source>
</evidence>
<keyword evidence="18" id="KW-1185">Reference proteome</keyword>
<evidence type="ECO:0000256" key="6">
    <source>
        <dbReference type="ARBA" id="ARBA00022679"/>
    </source>
</evidence>
<keyword evidence="6 15" id="KW-0808">Transferase</keyword>
<dbReference type="EC" id="2.3.1.37" evidence="5 15"/>
<dbReference type="Proteomes" id="UP001271769">
    <property type="component" value="Unassembled WGS sequence"/>
</dbReference>
<evidence type="ECO:0000313" key="17">
    <source>
        <dbReference type="EMBL" id="MDY0870727.1"/>
    </source>
</evidence>
<evidence type="ECO:0000256" key="2">
    <source>
        <dbReference type="ARBA" id="ARBA00005029"/>
    </source>
</evidence>
<dbReference type="Pfam" id="PF00155">
    <property type="entry name" value="Aminotran_1_2"/>
    <property type="match status" value="1"/>
</dbReference>
<dbReference type="InterPro" id="IPR001917">
    <property type="entry name" value="Aminotrans_II_pyridoxalP_BS"/>
</dbReference>
<evidence type="ECO:0000259" key="16">
    <source>
        <dbReference type="Pfam" id="PF00155"/>
    </source>
</evidence>
<dbReference type="SUPFAM" id="SSF53383">
    <property type="entry name" value="PLP-dependent transferases"/>
    <property type="match status" value="1"/>
</dbReference>
<dbReference type="Gene3D" id="3.40.640.10">
    <property type="entry name" value="Type I PLP-dependent aspartate aminotransferase-like (Major domain)"/>
    <property type="match status" value="1"/>
</dbReference>
<evidence type="ECO:0000256" key="11">
    <source>
        <dbReference type="ARBA" id="ARBA00031945"/>
    </source>
</evidence>
<dbReference type="InterPro" id="IPR004839">
    <property type="entry name" value="Aminotransferase_I/II_large"/>
</dbReference>
<evidence type="ECO:0000256" key="13">
    <source>
        <dbReference type="ARBA" id="ARBA00047654"/>
    </source>
</evidence>
<accession>A0ABU5DUT6</accession>
<dbReference type="CDD" id="cd06454">
    <property type="entry name" value="KBL_like"/>
    <property type="match status" value="1"/>
</dbReference>
<evidence type="ECO:0000256" key="8">
    <source>
        <dbReference type="ARBA" id="ARBA00023133"/>
    </source>
</evidence>
<comment type="similarity">
    <text evidence="3 14">Belongs to the class-II pyridoxal-phosphate-dependent aminotransferase family.</text>
</comment>
<dbReference type="EMBL" id="JAXCLX010000001">
    <property type="protein sequence ID" value="MDY0870727.1"/>
    <property type="molecule type" value="Genomic_DNA"/>
</dbReference>
<dbReference type="InterPro" id="IPR015424">
    <property type="entry name" value="PyrdxlP-dep_Trfase"/>
</dbReference>
<dbReference type="InterPro" id="IPR010961">
    <property type="entry name" value="4pyrrol_synth_NH2levulA_synth"/>
</dbReference>
<evidence type="ECO:0000256" key="10">
    <source>
        <dbReference type="ARBA" id="ARBA00031691"/>
    </source>
</evidence>
<dbReference type="PANTHER" id="PTHR13693:SF102">
    <property type="entry name" value="2-AMINO-3-KETOBUTYRATE COENZYME A LIGASE, MITOCHONDRIAL"/>
    <property type="match status" value="1"/>
</dbReference>
<organism evidence="17 18">
    <name type="scientific">Dongia rigui</name>
    <dbReference type="NCBI Taxonomy" id="940149"/>
    <lineage>
        <taxon>Bacteria</taxon>
        <taxon>Pseudomonadati</taxon>
        <taxon>Pseudomonadota</taxon>
        <taxon>Alphaproteobacteria</taxon>
        <taxon>Rhodospirillales</taxon>
        <taxon>Dongiaceae</taxon>
        <taxon>Dongia</taxon>
    </lineage>
</organism>
<dbReference type="NCBIfam" id="TIGR01821">
    <property type="entry name" value="5aminolev_synth"/>
    <property type="match status" value="1"/>
</dbReference>
<dbReference type="InterPro" id="IPR050087">
    <property type="entry name" value="AON_synthase_class-II"/>
</dbReference>
<evidence type="ECO:0000256" key="9">
    <source>
        <dbReference type="ARBA" id="ARBA00023315"/>
    </source>
</evidence>
<keyword evidence="9 15" id="KW-0012">Acyltransferase</keyword>
<protein>
    <recommendedName>
        <fullName evidence="5 15">5-aminolevulinate synthase</fullName>
        <ecNumber evidence="5 15">2.3.1.37</ecNumber>
    </recommendedName>
    <alternativeName>
        <fullName evidence="10 15">5-aminolevulinic acid synthase</fullName>
    </alternativeName>
    <alternativeName>
        <fullName evidence="11 15">Delta-ALA synthase</fullName>
    </alternativeName>
    <alternativeName>
        <fullName evidence="12 15">Delta-aminolevulinate synthase</fullName>
    </alternativeName>
</protein>
<evidence type="ECO:0000313" key="18">
    <source>
        <dbReference type="Proteomes" id="UP001271769"/>
    </source>
</evidence>
<keyword evidence="8 15" id="KW-0350">Heme biosynthesis</keyword>
<feature type="domain" description="Aminotransferase class I/classII large" evidence="16">
    <location>
        <begin position="57"/>
        <end position="401"/>
    </location>
</feature>
<comment type="cofactor">
    <cofactor evidence="1 14">
        <name>pyridoxal 5'-phosphate</name>
        <dbReference type="ChEBI" id="CHEBI:597326"/>
    </cofactor>
</comment>
<keyword evidence="7 14" id="KW-0663">Pyridoxal phosphate</keyword>
<proteinExistence type="inferred from homology"/>
<evidence type="ECO:0000256" key="7">
    <source>
        <dbReference type="ARBA" id="ARBA00022898"/>
    </source>
</evidence>
<comment type="subunit">
    <text evidence="4">Homodimer.</text>
</comment>
<name>A0ABU5DUT6_9PROT</name>
<dbReference type="InterPro" id="IPR015422">
    <property type="entry name" value="PyrdxlP-dep_Trfase_small"/>
</dbReference>
<reference evidence="17 18" key="1">
    <citation type="journal article" date="2013" name="Antonie Van Leeuwenhoek">
        <title>Dongia rigui sp. nov., isolated from freshwater of a large wetland in Korea.</title>
        <authorList>
            <person name="Baik K.S."/>
            <person name="Hwang Y.M."/>
            <person name="Choi J.S."/>
            <person name="Kwon J."/>
            <person name="Seong C.N."/>
        </authorList>
    </citation>
    <scope>NUCLEOTIDE SEQUENCE [LARGE SCALE GENOMIC DNA]</scope>
    <source>
        <strain evidence="17 18">04SU4-P</strain>
    </source>
</reference>
<evidence type="ECO:0000256" key="3">
    <source>
        <dbReference type="ARBA" id="ARBA00008392"/>
    </source>
</evidence>
<dbReference type="PROSITE" id="PS00599">
    <property type="entry name" value="AA_TRANSFER_CLASS_2"/>
    <property type="match status" value="1"/>
</dbReference>
<dbReference type="PANTHER" id="PTHR13693">
    <property type="entry name" value="CLASS II AMINOTRANSFERASE/8-AMINO-7-OXONONANOATE SYNTHASE"/>
    <property type="match status" value="1"/>
</dbReference>
<dbReference type="GO" id="GO:0003870">
    <property type="term" value="F:5-aminolevulinate synthase activity"/>
    <property type="evidence" value="ECO:0007669"/>
    <property type="project" value="UniProtKB-EC"/>
</dbReference>
<evidence type="ECO:0000256" key="1">
    <source>
        <dbReference type="ARBA" id="ARBA00001933"/>
    </source>
</evidence>
<comment type="catalytic activity">
    <reaction evidence="13 15">
        <text>succinyl-CoA + glycine + H(+) = 5-aminolevulinate + CO2 + CoA</text>
        <dbReference type="Rhea" id="RHEA:12921"/>
        <dbReference type="ChEBI" id="CHEBI:15378"/>
        <dbReference type="ChEBI" id="CHEBI:16526"/>
        <dbReference type="ChEBI" id="CHEBI:57287"/>
        <dbReference type="ChEBI" id="CHEBI:57292"/>
        <dbReference type="ChEBI" id="CHEBI:57305"/>
        <dbReference type="ChEBI" id="CHEBI:356416"/>
        <dbReference type="EC" id="2.3.1.37"/>
    </reaction>
</comment>
<comment type="caution">
    <text evidence="17">The sequence shown here is derived from an EMBL/GenBank/DDBJ whole genome shotgun (WGS) entry which is preliminary data.</text>
</comment>
<evidence type="ECO:0000256" key="4">
    <source>
        <dbReference type="ARBA" id="ARBA00011738"/>
    </source>
</evidence>
<dbReference type="RefSeq" id="WP_320499052.1">
    <property type="nucleotide sequence ID" value="NZ_JAXCLX010000001.1"/>
</dbReference>
<evidence type="ECO:0000256" key="12">
    <source>
        <dbReference type="ARBA" id="ARBA00032773"/>
    </source>
</evidence>
<gene>
    <name evidence="17" type="primary">hemA</name>
    <name evidence="17" type="ORF">SMD31_02295</name>
</gene>
<comment type="pathway">
    <text evidence="2 15">Porphyrin-containing compound metabolism; protoporphyrin-IX biosynthesis; 5-aminolevulinate from glycine: step 1/1.</text>
</comment>
<dbReference type="Gene3D" id="3.90.1150.10">
    <property type="entry name" value="Aspartate Aminotransferase, domain 1"/>
    <property type="match status" value="1"/>
</dbReference>
<sequence>MPKPTPTSAGDYTAIFAARLDALKTEGRYRVFADIERLAGQFPRALYRPAPDAAPVDVTVWCSNDYLGQGQDASVMAAMQDIIARTGTGAGGTRNISGNSHELVELERDLAAWHEKEAALTFTSGFVANEAALSVLAKQLPDCIVFSDAANHASMIAGIRNSRAEYHVFRHNDVAHLRELLAAAPADRPKLVAFESVYSMDGDIAPIAAICDAAADFGALTYLDEVHAVGLYGPTGAGIAEREGLSHRLDVIQGTLGKAFGLMGGYIAGSNLLVDFVRSFAPGFIFTTALPPVIAAGARASLKSLIAATELRRRHQANAARLKELMAEAGLPVLASESHIVPLMVGNAEACREAAKRLLERHKIYVQPINFPTVPRGTERLRFTPTPYHDEALMQALVTALREVWRELFLPLAA</sequence>
<dbReference type="InterPro" id="IPR015421">
    <property type="entry name" value="PyrdxlP-dep_Trfase_major"/>
</dbReference>